<dbReference type="CDD" id="cd12680">
    <property type="entry name" value="RRM_THOC4"/>
    <property type="match status" value="1"/>
</dbReference>
<dbReference type="SMART" id="SM00360">
    <property type="entry name" value="RRM"/>
    <property type="match status" value="1"/>
</dbReference>
<sequence>MSNLDKSLDDIIKMNKKSGGGGGAKPRGGGARNSGPGPGPARRLPNRSANRTAPYAPKVQAPETTWRHDLFADHAAAAYAPQAGGGRVSAIETGTKLFISNLDYGVSGEDVKELFAEVGDIKRYSIHYDRSGRSKGTAEVVFSRRKDAEAAVKRYNNVQLDGKPMKIEIVGTNIATPGILPTPTVGMFGDQNGAPRMFGDQNGAPRRAVKGEVVPPDDLGVAAEAWRGAVDVVEAVVAAKRYPQTILMPIWRSTTQKLCKRTDCNGYRNLPLALVLATGCDFCALQTFAR</sequence>
<dbReference type="Pfam" id="PF00076">
    <property type="entry name" value="RRM_1"/>
    <property type="match status" value="1"/>
</dbReference>
<organism evidence="5 6">
    <name type="scientific">Rhododendron griersonianum</name>
    <dbReference type="NCBI Taxonomy" id="479676"/>
    <lineage>
        <taxon>Eukaryota</taxon>
        <taxon>Viridiplantae</taxon>
        <taxon>Streptophyta</taxon>
        <taxon>Embryophyta</taxon>
        <taxon>Tracheophyta</taxon>
        <taxon>Spermatophyta</taxon>
        <taxon>Magnoliopsida</taxon>
        <taxon>eudicotyledons</taxon>
        <taxon>Gunneridae</taxon>
        <taxon>Pentapetalae</taxon>
        <taxon>asterids</taxon>
        <taxon>Ericales</taxon>
        <taxon>Ericaceae</taxon>
        <taxon>Ericoideae</taxon>
        <taxon>Rhodoreae</taxon>
        <taxon>Rhododendron</taxon>
    </lineage>
</organism>
<comment type="caution">
    <text evidence="5">The sequence shown here is derived from an EMBL/GenBank/DDBJ whole genome shotgun (WGS) entry which is preliminary data.</text>
</comment>
<name>A0AAV6KCE4_9ERIC</name>
<protein>
    <recommendedName>
        <fullName evidence="4">RRM domain-containing protein</fullName>
    </recommendedName>
</protein>
<keyword evidence="1 2" id="KW-0694">RNA-binding</keyword>
<proteinExistence type="predicted"/>
<dbReference type="InterPro" id="IPR012677">
    <property type="entry name" value="Nucleotide-bd_a/b_plait_sf"/>
</dbReference>
<dbReference type="Gene3D" id="3.30.70.330">
    <property type="match status" value="1"/>
</dbReference>
<feature type="region of interest" description="Disordered" evidence="3">
    <location>
        <begin position="1"/>
        <end position="62"/>
    </location>
</feature>
<dbReference type="GO" id="GO:0003729">
    <property type="term" value="F:mRNA binding"/>
    <property type="evidence" value="ECO:0007669"/>
    <property type="project" value="TreeGrafter"/>
</dbReference>
<dbReference type="PROSITE" id="PS50102">
    <property type="entry name" value="RRM"/>
    <property type="match status" value="1"/>
</dbReference>
<feature type="compositionally biased region" description="Gly residues" evidence="3">
    <location>
        <begin position="18"/>
        <end position="32"/>
    </location>
</feature>
<gene>
    <name evidence="5" type="ORF">RHGRI_015202</name>
</gene>
<dbReference type="AlphaFoldDB" id="A0AAV6KCE4"/>
<dbReference type="Proteomes" id="UP000823749">
    <property type="component" value="Chromosome 5"/>
</dbReference>
<evidence type="ECO:0000256" key="1">
    <source>
        <dbReference type="ARBA" id="ARBA00022884"/>
    </source>
</evidence>
<dbReference type="SUPFAM" id="SSF54928">
    <property type="entry name" value="RNA-binding domain, RBD"/>
    <property type="match status" value="1"/>
</dbReference>
<dbReference type="PANTHER" id="PTHR19965">
    <property type="entry name" value="RNA AND EXPORT FACTOR BINDING PROTEIN"/>
    <property type="match status" value="1"/>
</dbReference>
<evidence type="ECO:0000313" key="5">
    <source>
        <dbReference type="EMBL" id="KAG5550163.1"/>
    </source>
</evidence>
<reference evidence="5" key="1">
    <citation type="submission" date="2020-08" db="EMBL/GenBank/DDBJ databases">
        <title>Plant Genome Project.</title>
        <authorList>
            <person name="Zhang R.-G."/>
        </authorList>
    </citation>
    <scope>NUCLEOTIDE SEQUENCE</scope>
    <source>
        <strain evidence="5">WSP0</strain>
        <tissue evidence="5">Leaf</tissue>
    </source>
</reference>
<dbReference type="GO" id="GO:0005634">
    <property type="term" value="C:nucleus"/>
    <property type="evidence" value="ECO:0007669"/>
    <property type="project" value="TreeGrafter"/>
</dbReference>
<evidence type="ECO:0000259" key="4">
    <source>
        <dbReference type="PROSITE" id="PS50102"/>
    </source>
</evidence>
<feature type="compositionally biased region" description="Basic and acidic residues" evidence="3">
    <location>
        <begin position="1"/>
        <end position="13"/>
    </location>
</feature>
<evidence type="ECO:0000313" key="6">
    <source>
        <dbReference type="Proteomes" id="UP000823749"/>
    </source>
</evidence>
<dbReference type="InterPro" id="IPR051229">
    <property type="entry name" value="ALYREF_mRNA_export"/>
</dbReference>
<accession>A0AAV6KCE4</accession>
<dbReference type="InterPro" id="IPR000504">
    <property type="entry name" value="RRM_dom"/>
</dbReference>
<evidence type="ECO:0000256" key="3">
    <source>
        <dbReference type="SAM" id="MobiDB-lite"/>
    </source>
</evidence>
<dbReference type="EMBL" id="JACTNZ010000005">
    <property type="protein sequence ID" value="KAG5550163.1"/>
    <property type="molecule type" value="Genomic_DNA"/>
</dbReference>
<dbReference type="PANTHER" id="PTHR19965:SF35">
    <property type="entry name" value="RNA ANNEALING PROTEIN YRA1"/>
    <property type="match status" value="1"/>
</dbReference>
<dbReference type="InterPro" id="IPR035979">
    <property type="entry name" value="RBD_domain_sf"/>
</dbReference>
<evidence type="ECO:0000256" key="2">
    <source>
        <dbReference type="PROSITE-ProRule" id="PRU00176"/>
    </source>
</evidence>
<dbReference type="GO" id="GO:0006406">
    <property type="term" value="P:mRNA export from nucleus"/>
    <property type="evidence" value="ECO:0007669"/>
    <property type="project" value="TreeGrafter"/>
</dbReference>
<feature type="domain" description="RRM" evidence="4">
    <location>
        <begin position="95"/>
        <end position="172"/>
    </location>
</feature>
<keyword evidence="6" id="KW-1185">Reference proteome</keyword>